<sequence>MNQTNTYYRVGPHVLRIGGAEPLEPSALLPSFAPFVLPVEEGEKAAKVIEVDICPSEVTAVTDVEDTFPQPVSFEWENARCTLRRRADGSYRIGIAPLDNLAVEAYADCTDRFRRNVISLPEALHPMAPFVVNNFLMMIYTFATAERGTLMVHASVICYEGRGYLFLGKSGTGKSTHTRLWLKHIEGSRLLNDDNPVVALDPKTGEITVYGTPWSGKTPCYLNESVPVGAFVRLEQAPANDISRLTATHAFAALLPSCSCLKQDAAIYKGIIDTVTRIATRIPVCHLKCLPDEAAARLSMQTVTQARGGQPS</sequence>
<gene>
    <name evidence="1" type="ORF">H6D15_12070</name>
</gene>
<dbReference type="AlphaFoldDB" id="A0AA40ZUP3"/>
<dbReference type="SUPFAM" id="SSF53795">
    <property type="entry name" value="PEP carboxykinase-like"/>
    <property type="match status" value="1"/>
</dbReference>
<comment type="caution">
    <text evidence="1">The sequence shown here is derived from an EMBL/GenBank/DDBJ whole genome shotgun (WGS) entry which is preliminary data.</text>
</comment>
<dbReference type="InterPro" id="IPR027417">
    <property type="entry name" value="P-loop_NTPase"/>
</dbReference>
<dbReference type="RefSeq" id="WP_204972696.1">
    <property type="nucleotide sequence ID" value="NZ_JAAZTS010000007.1"/>
</dbReference>
<keyword evidence="2" id="KW-1185">Reference proteome</keyword>
<reference evidence="1 2" key="1">
    <citation type="journal article" date="2021" name="Sci. Rep.">
        <title>The distribution of antibiotic resistance genes in chicken gut microbiota commensals.</title>
        <authorList>
            <person name="Juricova H."/>
            <person name="Matiasovicova J."/>
            <person name="Kubasova T."/>
            <person name="Cejkova D."/>
            <person name="Rychlik I."/>
        </authorList>
    </citation>
    <scope>NUCLEOTIDE SEQUENCE [LARGE SCALE GENOMIC DNA]</scope>
    <source>
        <strain evidence="1 2">An421</strain>
    </source>
</reference>
<name>A0AA40ZUP3_9BACT</name>
<evidence type="ECO:0000313" key="1">
    <source>
        <dbReference type="EMBL" id="MBM6858325.1"/>
    </source>
</evidence>
<proteinExistence type="predicted"/>
<evidence type="ECO:0000313" key="2">
    <source>
        <dbReference type="Proteomes" id="UP000698924"/>
    </source>
</evidence>
<protein>
    <recommendedName>
        <fullName evidence="3">Phosphoenolpyruvate carboxykinase</fullName>
    </recommendedName>
</protein>
<dbReference type="Gene3D" id="3.40.50.300">
    <property type="entry name" value="P-loop containing nucleotide triphosphate hydrolases"/>
    <property type="match status" value="1"/>
</dbReference>
<evidence type="ECO:0008006" key="3">
    <source>
        <dbReference type="Google" id="ProtNLM"/>
    </source>
</evidence>
<dbReference type="EMBL" id="JACJMO010000022">
    <property type="protein sequence ID" value="MBM6858325.1"/>
    <property type="molecule type" value="Genomic_DNA"/>
</dbReference>
<dbReference type="Proteomes" id="UP000698924">
    <property type="component" value="Unassembled WGS sequence"/>
</dbReference>
<organism evidence="1 2">
    <name type="scientific">Caecibacteroides pullorum</name>
    <dbReference type="NCBI Taxonomy" id="2725562"/>
    <lineage>
        <taxon>Bacteria</taxon>
        <taxon>Pseudomonadati</taxon>
        <taxon>Bacteroidota</taxon>
        <taxon>Bacteroidia</taxon>
        <taxon>Bacteroidales</taxon>
        <taxon>Bacteroidaceae</taxon>
        <taxon>Caecibacteroides</taxon>
    </lineage>
</organism>
<accession>A0AA40ZUP3</accession>